<dbReference type="Proteomes" id="UP000041254">
    <property type="component" value="Unassembled WGS sequence"/>
</dbReference>
<feature type="region of interest" description="Disordered" evidence="1">
    <location>
        <begin position="1"/>
        <end position="75"/>
    </location>
</feature>
<keyword evidence="3" id="KW-1185">Reference proteome</keyword>
<dbReference type="AlphaFoldDB" id="A0A0G4G5N4"/>
<protein>
    <submittedName>
        <fullName evidence="2">Uncharacterized protein</fullName>
    </submittedName>
</protein>
<name>A0A0G4G5N4_VITBC</name>
<organism evidence="2 3">
    <name type="scientific">Vitrella brassicaformis (strain CCMP3155)</name>
    <dbReference type="NCBI Taxonomy" id="1169540"/>
    <lineage>
        <taxon>Eukaryota</taxon>
        <taxon>Sar</taxon>
        <taxon>Alveolata</taxon>
        <taxon>Colpodellida</taxon>
        <taxon>Vitrellaceae</taxon>
        <taxon>Vitrella</taxon>
    </lineage>
</organism>
<evidence type="ECO:0000313" key="2">
    <source>
        <dbReference type="EMBL" id="CEM23373.1"/>
    </source>
</evidence>
<sequence>MQEPRSLDFGAPKGHRRAATGDVIGCFSQTSSTSSAQGGEGTHHQESDDTARLRDTHTSEGVSVAPVVSYTRSNM</sequence>
<dbReference type="VEuPathDB" id="CryptoDB:Vbra_21938"/>
<evidence type="ECO:0000256" key="1">
    <source>
        <dbReference type="SAM" id="MobiDB-lite"/>
    </source>
</evidence>
<dbReference type="InParanoid" id="A0A0G4G5N4"/>
<proteinExistence type="predicted"/>
<evidence type="ECO:0000313" key="3">
    <source>
        <dbReference type="Proteomes" id="UP000041254"/>
    </source>
</evidence>
<accession>A0A0G4G5N4</accession>
<feature type="compositionally biased region" description="Low complexity" evidence="1">
    <location>
        <begin position="28"/>
        <end position="37"/>
    </location>
</feature>
<gene>
    <name evidence="2" type="ORF">Vbra_21938</name>
</gene>
<feature type="compositionally biased region" description="Basic and acidic residues" evidence="1">
    <location>
        <begin position="41"/>
        <end position="58"/>
    </location>
</feature>
<dbReference type="EMBL" id="CDMY01000566">
    <property type="protein sequence ID" value="CEM23373.1"/>
    <property type="molecule type" value="Genomic_DNA"/>
</dbReference>
<reference evidence="2 3" key="1">
    <citation type="submission" date="2014-11" db="EMBL/GenBank/DDBJ databases">
        <authorList>
            <person name="Zhu J."/>
            <person name="Qi W."/>
            <person name="Song R."/>
        </authorList>
    </citation>
    <scope>NUCLEOTIDE SEQUENCE [LARGE SCALE GENOMIC DNA]</scope>
</reference>